<keyword evidence="3" id="KW-0677">Repeat</keyword>
<organism evidence="6">
    <name type="scientific">Bombyx mori</name>
    <name type="common">Silk moth</name>
    <dbReference type="NCBI Taxonomy" id="7091"/>
    <lineage>
        <taxon>Eukaryota</taxon>
        <taxon>Metazoa</taxon>
        <taxon>Ecdysozoa</taxon>
        <taxon>Arthropoda</taxon>
        <taxon>Hexapoda</taxon>
        <taxon>Insecta</taxon>
        <taxon>Pterygota</taxon>
        <taxon>Neoptera</taxon>
        <taxon>Endopterygota</taxon>
        <taxon>Lepidoptera</taxon>
        <taxon>Glossata</taxon>
        <taxon>Ditrysia</taxon>
        <taxon>Bombycoidea</taxon>
        <taxon>Bombycidae</taxon>
        <taxon>Bombycinae</taxon>
        <taxon>Bombyx</taxon>
    </lineage>
</organism>
<evidence type="ECO:0000256" key="5">
    <source>
        <dbReference type="SAM" id="SignalP"/>
    </source>
</evidence>
<dbReference type="GO" id="GO:0042600">
    <property type="term" value="C:egg chorion"/>
    <property type="evidence" value="ECO:0007669"/>
    <property type="project" value="InterPro"/>
</dbReference>
<evidence type="ECO:0000256" key="2">
    <source>
        <dbReference type="ARBA" id="ARBA00005906"/>
    </source>
</evidence>
<dbReference type="GO" id="GO:0005213">
    <property type="term" value="F:structural constituent of egg chorion"/>
    <property type="evidence" value="ECO:0007669"/>
    <property type="project" value="InterPro"/>
</dbReference>
<dbReference type="Pfam" id="PF01723">
    <property type="entry name" value="Chorion_1"/>
    <property type="match status" value="1"/>
</dbReference>
<accession>A0A0K2S306</accession>
<evidence type="ECO:0000256" key="1">
    <source>
        <dbReference type="ARBA" id="ARBA00003434"/>
    </source>
</evidence>
<evidence type="ECO:0000256" key="3">
    <source>
        <dbReference type="ARBA" id="ARBA00022737"/>
    </source>
</evidence>
<evidence type="ECO:0000313" key="6">
    <source>
        <dbReference type="EMBL" id="BAS21472.1"/>
    </source>
</evidence>
<dbReference type="EMBL" id="AB999997">
    <property type="protein sequence ID" value="BAS21472.1"/>
    <property type="molecule type" value="Genomic_DNA"/>
</dbReference>
<name>A0A0K2S306_BOMMO</name>
<proteinExistence type="inferred from homology"/>
<keyword evidence="5" id="KW-0732">Signal</keyword>
<comment type="function">
    <text evidence="1">This protein is one of many from the eggshell of the silk moth.</text>
</comment>
<evidence type="ECO:0000256" key="4">
    <source>
        <dbReference type="RuleBase" id="RU004378"/>
    </source>
</evidence>
<protein>
    <submittedName>
        <fullName evidence="6">Chorion early B</fullName>
    </submittedName>
</protein>
<reference evidence="6" key="1">
    <citation type="journal article" date="2015" name="Sci. Data">
        <title>Construction, complete sequence, and annotation of a BAC contig covering the silkworm chorion locus.</title>
        <authorList>
            <person name="Chen Z."/>
            <person name="Nohata J."/>
            <person name="Guo H."/>
            <person name="Li S."/>
            <person name="Liu J."/>
            <person name="Guo Y."/>
            <person name="Yamamoto K."/>
            <person name="Kadono-Okuda K."/>
            <person name="Liu C."/>
            <person name="Arunkumar K.P."/>
            <person name="Nagaraju J."/>
            <person name="Zhang Y."/>
            <person name="Liu S."/>
            <person name="Labropoulou V."/>
            <person name="Swevers L."/>
            <person name="Tsitoura P."/>
            <person name="Iatrou K."/>
            <person name="Gopinathan K.P."/>
            <person name="Goldsmith M.R."/>
            <person name="Xia Q."/>
            <person name="Mita K."/>
        </authorList>
    </citation>
    <scope>NUCLEOTIDE SEQUENCE</scope>
</reference>
<gene>
    <name evidence="6" type="primary">BmCho-105</name>
</gene>
<sequence length="196" mass="18817">MPRILLIACAFIFVFKSAVSQCAGRIGSLRAGPLDGWGYDSLGYDGFGIGGWNGRGCGGLGDEIAAAAALGASHGGTLAVVSTSAAPTGLGIASENIYEGSVGVCGNLPFLGTADVAGEFPTAGLGGIYYGCGDGAVAITAENGISGLSGFGYAPAAAVATPALAGPTIGYGTGISSLGYNGAGRGCGCGPAPYGY</sequence>
<comment type="similarity">
    <text evidence="2 4">Belongs to the chorion protein family.</text>
</comment>
<feature type="signal peptide" evidence="5">
    <location>
        <begin position="1"/>
        <end position="20"/>
    </location>
</feature>
<feature type="chain" id="PRO_5005483393" evidence="5">
    <location>
        <begin position="21"/>
        <end position="196"/>
    </location>
</feature>
<dbReference type="AlphaFoldDB" id="A0A0K2S306"/>
<dbReference type="GO" id="GO:0007304">
    <property type="term" value="P:chorion-containing eggshell formation"/>
    <property type="evidence" value="ECO:0007669"/>
    <property type="project" value="InterPro"/>
</dbReference>
<dbReference type="InterPro" id="IPR002635">
    <property type="entry name" value="Chorion"/>
</dbReference>